<sequence length="85" mass="8576">MSAPDTNVETQERKHSPSLFGIRAAMIWGGLMIVGLVVFNIANAGDGEAVSNAEASGPVGTTVATDTYAPGTNSSSTPVDPAIAD</sequence>
<accession>A0A975JB29</accession>
<evidence type="ECO:0000313" key="4">
    <source>
        <dbReference type="Proteomes" id="UP000683291"/>
    </source>
</evidence>
<feature type="compositionally biased region" description="Polar residues" evidence="1">
    <location>
        <begin position="62"/>
        <end position="78"/>
    </location>
</feature>
<evidence type="ECO:0000256" key="1">
    <source>
        <dbReference type="SAM" id="MobiDB-lite"/>
    </source>
</evidence>
<keyword evidence="2" id="KW-0472">Membrane</keyword>
<dbReference type="Proteomes" id="UP000683291">
    <property type="component" value="Chromosome 1"/>
</dbReference>
<dbReference type="EMBL" id="CP073581">
    <property type="protein sequence ID" value="QUJ75087.1"/>
    <property type="molecule type" value="Genomic_DNA"/>
</dbReference>
<organism evidence="3 4">
    <name type="scientific">Sulfitobacter albidus</name>
    <dbReference type="NCBI Taxonomy" id="2829501"/>
    <lineage>
        <taxon>Bacteria</taxon>
        <taxon>Pseudomonadati</taxon>
        <taxon>Pseudomonadota</taxon>
        <taxon>Alphaproteobacteria</taxon>
        <taxon>Rhodobacterales</taxon>
        <taxon>Roseobacteraceae</taxon>
        <taxon>Sulfitobacter</taxon>
    </lineage>
</organism>
<reference evidence="3" key="1">
    <citation type="submission" date="2021-04" db="EMBL/GenBank/DDBJ databases">
        <title>Complete genome sequence for Sulfitobacter sp. strain JK7-1.</title>
        <authorList>
            <person name="Park S.-J."/>
        </authorList>
    </citation>
    <scope>NUCLEOTIDE SEQUENCE</scope>
    <source>
        <strain evidence="3">JK7-1</strain>
    </source>
</reference>
<keyword evidence="2" id="KW-0812">Transmembrane</keyword>
<dbReference type="RefSeq" id="WP_212703292.1">
    <property type="nucleotide sequence ID" value="NZ_CP073581.1"/>
</dbReference>
<proteinExistence type="predicted"/>
<keyword evidence="2" id="KW-1133">Transmembrane helix</keyword>
<dbReference type="AlphaFoldDB" id="A0A975JB29"/>
<feature type="transmembrane region" description="Helical" evidence="2">
    <location>
        <begin position="20"/>
        <end position="42"/>
    </location>
</feature>
<dbReference type="KEGG" id="sual:KDD17_08535"/>
<protein>
    <submittedName>
        <fullName evidence="3">Uncharacterized protein</fullName>
    </submittedName>
</protein>
<name>A0A975JB29_9RHOB</name>
<evidence type="ECO:0000256" key="2">
    <source>
        <dbReference type="SAM" id="Phobius"/>
    </source>
</evidence>
<keyword evidence="4" id="KW-1185">Reference proteome</keyword>
<feature type="region of interest" description="Disordered" evidence="1">
    <location>
        <begin position="49"/>
        <end position="85"/>
    </location>
</feature>
<evidence type="ECO:0000313" key="3">
    <source>
        <dbReference type="EMBL" id="QUJ75087.1"/>
    </source>
</evidence>
<gene>
    <name evidence="3" type="ORF">KDD17_08535</name>
</gene>